<keyword evidence="3" id="KW-1185">Reference proteome</keyword>
<dbReference type="InterPro" id="IPR013783">
    <property type="entry name" value="Ig-like_fold"/>
</dbReference>
<accession>A0AAP0S3S6</accession>
<dbReference type="InterPro" id="IPR002044">
    <property type="entry name" value="CBM20"/>
</dbReference>
<dbReference type="PROSITE" id="PS51166">
    <property type="entry name" value="CBM20"/>
    <property type="match status" value="1"/>
</dbReference>
<dbReference type="SMART" id="SM01065">
    <property type="entry name" value="CBM_2"/>
    <property type="match status" value="1"/>
</dbReference>
<proteinExistence type="predicted"/>
<dbReference type="PANTHER" id="PTHR47453:SF1">
    <property type="entry name" value="PHOSPHOGLUCAN, WATER DIKINASE, CHLOROPLASTIC"/>
    <property type="match status" value="1"/>
</dbReference>
<evidence type="ECO:0000259" key="1">
    <source>
        <dbReference type="PROSITE" id="PS51166"/>
    </source>
</evidence>
<comment type="caution">
    <text evidence="2">The sequence shown here is derived from an EMBL/GenBank/DDBJ whole genome shotgun (WGS) entry which is preliminary data.</text>
</comment>
<dbReference type="InterPro" id="IPR013784">
    <property type="entry name" value="Carb-bd-like_fold"/>
</dbReference>
<dbReference type="Gene3D" id="2.60.40.10">
    <property type="entry name" value="Immunoglobulins"/>
    <property type="match status" value="1"/>
</dbReference>
<dbReference type="Pfam" id="PF00686">
    <property type="entry name" value="CBM_20"/>
    <property type="match status" value="1"/>
</dbReference>
<protein>
    <recommendedName>
        <fullName evidence="1">CBM20 domain-containing protein</fullName>
    </recommendedName>
</protein>
<feature type="domain" description="CBM20" evidence="1">
    <location>
        <begin position="84"/>
        <end position="184"/>
    </location>
</feature>
<dbReference type="GO" id="GO:2001070">
    <property type="term" value="F:starch binding"/>
    <property type="evidence" value="ECO:0007669"/>
    <property type="project" value="InterPro"/>
</dbReference>
<reference evidence="2 3" key="1">
    <citation type="journal article" date="2024" name="Plant J.">
        <title>Genome sequences and population genomics reveal climatic adaptation and genomic divergence between two closely related sweetgum species.</title>
        <authorList>
            <person name="Xu W.Q."/>
            <person name="Ren C.Q."/>
            <person name="Zhang X.Y."/>
            <person name="Comes H.P."/>
            <person name="Liu X.H."/>
            <person name="Li Y.G."/>
            <person name="Kettle C.J."/>
            <person name="Jalonen R."/>
            <person name="Gaisberger H."/>
            <person name="Ma Y.Z."/>
            <person name="Qiu Y.X."/>
        </authorList>
    </citation>
    <scope>NUCLEOTIDE SEQUENCE [LARGE SCALE GENOMIC DNA]</scope>
    <source>
        <strain evidence="2">Hangzhou</strain>
    </source>
</reference>
<dbReference type="PANTHER" id="PTHR47453">
    <property type="entry name" value="PHOSPHOGLUCAN, WATER DIKINASE, CHLOROPLASTIC"/>
    <property type="match status" value="1"/>
</dbReference>
<sequence>MDYSLRGLHCSPTPTQTHFQKRSKFLHQHHKNLPNFAFLKPTTRLPLCGPGFLEHSASCNRRTSQIVCGVSSVETREGEKKKMKSKLGGGKVRLSVRLDHQVKFGESVVILGSVKELGSWKKNVPMKWTEIGWVCELELKGGESVEYKFVIMSKNKSMVWESGDNRVLKLPEEGIFKMVCRWNTTGEAVDLLPSRSEDSGEKMEFVGDNGSTGTDGATHLEAGLSPFVEQWQGRAASFMRSNEHQNRETGRKWDTSGLEGLALKLVEGDRNARNWWQKLEVVRELLVGSLETGDRLEALICSSIYLKWINTGQIPCFEGGGHHRPNKHAEISRLIFRELERISC</sequence>
<evidence type="ECO:0000313" key="2">
    <source>
        <dbReference type="EMBL" id="KAK9289169.1"/>
    </source>
</evidence>
<dbReference type="SUPFAM" id="SSF49452">
    <property type="entry name" value="Starch-binding domain-like"/>
    <property type="match status" value="1"/>
</dbReference>
<dbReference type="EMBL" id="JBBPBK010000003">
    <property type="protein sequence ID" value="KAK9289169.1"/>
    <property type="molecule type" value="Genomic_DNA"/>
</dbReference>
<dbReference type="AlphaFoldDB" id="A0AAP0S3S6"/>
<gene>
    <name evidence="2" type="ORF">L1049_017643</name>
</gene>
<evidence type="ECO:0000313" key="3">
    <source>
        <dbReference type="Proteomes" id="UP001415857"/>
    </source>
</evidence>
<name>A0AAP0S3S6_LIQFO</name>
<organism evidence="2 3">
    <name type="scientific">Liquidambar formosana</name>
    <name type="common">Formosan gum</name>
    <dbReference type="NCBI Taxonomy" id="63359"/>
    <lineage>
        <taxon>Eukaryota</taxon>
        <taxon>Viridiplantae</taxon>
        <taxon>Streptophyta</taxon>
        <taxon>Embryophyta</taxon>
        <taxon>Tracheophyta</taxon>
        <taxon>Spermatophyta</taxon>
        <taxon>Magnoliopsida</taxon>
        <taxon>eudicotyledons</taxon>
        <taxon>Gunneridae</taxon>
        <taxon>Pentapetalae</taxon>
        <taxon>Saxifragales</taxon>
        <taxon>Altingiaceae</taxon>
        <taxon>Liquidambar</taxon>
    </lineage>
</organism>
<dbReference type="Proteomes" id="UP001415857">
    <property type="component" value="Unassembled WGS sequence"/>
</dbReference>